<keyword evidence="2" id="KW-0201">Cytochrome c-type biogenesis</keyword>
<evidence type="ECO:0000256" key="2">
    <source>
        <dbReference type="ARBA" id="ARBA00022748"/>
    </source>
</evidence>
<dbReference type="CDD" id="cd02966">
    <property type="entry name" value="TlpA_like_family"/>
    <property type="match status" value="1"/>
</dbReference>
<dbReference type="PROSITE" id="PS51352">
    <property type="entry name" value="THIOREDOXIN_2"/>
    <property type="match status" value="1"/>
</dbReference>
<dbReference type="SUPFAM" id="SSF52833">
    <property type="entry name" value="Thioredoxin-like"/>
    <property type="match status" value="1"/>
</dbReference>
<keyword evidence="8" id="KW-1185">Reference proteome</keyword>
<feature type="domain" description="Thioredoxin" evidence="6">
    <location>
        <begin position="251"/>
        <end position="390"/>
    </location>
</feature>
<organism evidence="7 8">
    <name type="scientific">Mucilaginibacter pineti</name>
    <dbReference type="NCBI Taxonomy" id="1391627"/>
    <lineage>
        <taxon>Bacteria</taxon>
        <taxon>Pseudomonadati</taxon>
        <taxon>Bacteroidota</taxon>
        <taxon>Sphingobacteriia</taxon>
        <taxon>Sphingobacteriales</taxon>
        <taxon>Sphingobacteriaceae</taxon>
        <taxon>Mucilaginibacter</taxon>
    </lineage>
</organism>
<dbReference type="InterPro" id="IPR050553">
    <property type="entry name" value="Thioredoxin_ResA/DsbE_sf"/>
</dbReference>
<evidence type="ECO:0000313" key="8">
    <source>
        <dbReference type="Proteomes" id="UP000199072"/>
    </source>
</evidence>
<evidence type="ECO:0000256" key="3">
    <source>
        <dbReference type="ARBA" id="ARBA00023157"/>
    </source>
</evidence>
<dbReference type="GO" id="GO:0017004">
    <property type="term" value="P:cytochrome complex assembly"/>
    <property type="evidence" value="ECO:0007669"/>
    <property type="project" value="UniProtKB-KW"/>
</dbReference>
<keyword evidence="7" id="KW-0413">Isomerase</keyword>
<dbReference type="STRING" id="1391627.SAMN05216464_111196"/>
<dbReference type="EMBL" id="FNAI01000011">
    <property type="protein sequence ID" value="SDE98910.1"/>
    <property type="molecule type" value="Genomic_DNA"/>
</dbReference>
<evidence type="ECO:0000256" key="5">
    <source>
        <dbReference type="SAM" id="SignalP"/>
    </source>
</evidence>
<evidence type="ECO:0000256" key="1">
    <source>
        <dbReference type="ARBA" id="ARBA00004196"/>
    </source>
</evidence>
<dbReference type="Gene3D" id="3.40.30.10">
    <property type="entry name" value="Glutaredoxin"/>
    <property type="match status" value="1"/>
</dbReference>
<dbReference type="AlphaFoldDB" id="A0A1G7HEN0"/>
<accession>A0A1G7HEN0</accession>
<keyword evidence="5" id="KW-0732">Signal</keyword>
<feature type="signal peptide" evidence="5">
    <location>
        <begin position="1"/>
        <end position="20"/>
    </location>
</feature>
<reference evidence="7 8" key="1">
    <citation type="submission" date="2016-10" db="EMBL/GenBank/DDBJ databases">
        <authorList>
            <person name="de Groot N.N."/>
        </authorList>
    </citation>
    <scope>NUCLEOTIDE SEQUENCE [LARGE SCALE GENOMIC DNA]</scope>
    <source>
        <strain evidence="7 8">47C3B</strain>
    </source>
</reference>
<evidence type="ECO:0000313" key="7">
    <source>
        <dbReference type="EMBL" id="SDE98910.1"/>
    </source>
</evidence>
<protein>
    <submittedName>
        <fullName evidence="7">Thiol-disulfide isomerase or thioredoxin</fullName>
    </submittedName>
</protein>
<dbReference type="PANTHER" id="PTHR42852:SF6">
    <property type="entry name" value="THIOL:DISULFIDE INTERCHANGE PROTEIN DSBE"/>
    <property type="match status" value="1"/>
</dbReference>
<dbReference type="RefSeq" id="WP_091152605.1">
    <property type="nucleotide sequence ID" value="NZ_FNAI01000011.1"/>
</dbReference>
<dbReference type="GO" id="GO:0030313">
    <property type="term" value="C:cell envelope"/>
    <property type="evidence" value="ECO:0007669"/>
    <property type="project" value="UniProtKB-SubCell"/>
</dbReference>
<dbReference type="GO" id="GO:0016853">
    <property type="term" value="F:isomerase activity"/>
    <property type="evidence" value="ECO:0007669"/>
    <property type="project" value="UniProtKB-KW"/>
</dbReference>
<proteinExistence type="predicted"/>
<gene>
    <name evidence="7" type="ORF">SAMN05216464_111196</name>
</gene>
<dbReference type="Proteomes" id="UP000199072">
    <property type="component" value="Unassembled WGS sequence"/>
</dbReference>
<evidence type="ECO:0000256" key="4">
    <source>
        <dbReference type="ARBA" id="ARBA00023284"/>
    </source>
</evidence>
<dbReference type="InterPro" id="IPR036249">
    <property type="entry name" value="Thioredoxin-like_sf"/>
</dbReference>
<keyword evidence="4" id="KW-0676">Redox-active center</keyword>
<dbReference type="OrthoDB" id="792221at2"/>
<feature type="chain" id="PRO_5011534689" evidence="5">
    <location>
        <begin position="21"/>
        <end position="390"/>
    </location>
</feature>
<sequence length="390" mass="44396">MRFYLAAICITVILAASSCAKPVKIHISGTIPEGNGILVKLMGTDAITKYDSVYVKNGRFEINTTVPETGIYGLDLSSTIPFENKEGGKYAWGTWIKIYAEDKGTYQVEIKSLKSLLWYNKYAVSSSSFTENKLNEYDRLYNKYKDLLTEKRDKYLNIYNESLDKPEKLRALSDTISNLEGQLNNVWRATLHEFAKTNNNTIIIPYQITQVPDLFDEYAFYQKTLNNLTPEVKQSAYYEAAINLLKSVGNIKKGGNAPPLAGNDEKGVPFDNNYKKDKLTLINFWASWCIPCREEIPALKEIYNTYNGKGFNIVSVSIDEHADQWKTALDKEKMPWKNIGEVVDQFKSKNIENFVVKSVPTSYLLNSKGEIVTRDIKIDSLKTLLKKELL</sequence>
<dbReference type="Pfam" id="PF13905">
    <property type="entry name" value="Thioredoxin_8"/>
    <property type="match status" value="1"/>
</dbReference>
<dbReference type="InterPro" id="IPR013766">
    <property type="entry name" value="Thioredoxin_domain"/>
</dbReference>
<dbReference type="InterPro" id="IPR012336">
    <property type="entry name" value="Thioredoxin-like_fold"/>
</dbReference>
<keyword evidence="3" id="KW-1015">Disulfide bond</keyword>
<name>A0A1G7HEN0_9SPHI</name>
<evidence type="ECO:0000259" key="6">
    <source>
        <dbReference type="PROSITE" id="PS51352"/>
    </source>
</evidence>
<comment type="subcellular location">
    <subcellularLocation>
        <location evidence="1">Cell envelope</location>
    </subcellularLocation>
</comment>
<dbReference type="PANTHER" id="PTHR42852">
    <property type="entry name" value="THIOL:DISULFIDE INTERCHANGE PROTEIN DSBE"/>
    <property type="match status" value="1"/>
</dbReference>
<dbReference type="PROSITE" id="PS51257">
    <property type="entry name" value="PROKAR_LIPOPROTEIN"/>
    <property type="match status" value="1"/>
</dbReference>